<evidence type="ECO:0000313" key="4">
    <source>
        <dbReference type="EMBL" id="ABZ71033.1"/>
    </source>
</evidence>
<evidence type="ECO:0000256" key="3">
    <source>
        <dbReference type="RuleBase" id="RU003707"/>
    </source>
</evidence>
<dbReference type="GO" id="GO:0016853">
    <property type="term" value="F:isomerase activity"/>
    <property type="evidence" value="ECO:0007669"/>
    <property type="project" value="UniProtKB-KW"/>
</dbReference>
<dbReference type="SUPFAM" id="SSF52096">
    <property type="entry name" value="ClpP/crotonase"/>
    <property type="match status" value="1"/>
</dbReference>
<dbReference type="CDD" id="cd06558">
    <property type="entry name" value="crotonase-like"/>
    <property type="match status" value="1"/>
</dbReference>
<dbReference type="PANTHER" id="PTHR11941">
    <property type="entry name" value="ENOYL-COA HYDRATASE-RELATED"/>
    <property type="match status" value="1"/>
</dbReference>
<keyword evidence="4" id="KW-0413">Isomerase</keyword>
<protein>
    <submittedName>
        <fullName evidence="4">Enoyl-CoA hydratase/isomerase</fullName>
    </submittedName>
</protein>
<dbReference type="InterPro" id="IPR001753">
    <property type="entry name" value="Enoyl-CoA_hydra/iso"/>
</dbReference>
<dbReference type="Gene3D" id="3.90.226.10">
    <property type="entry name" value="2-enoyl-CoA Hydratase, Chain A, domain 1"/>
    <property type="match status" value="1"/>
</dbReference>
<sequence length="264" mass="28029">MADGAIDQTVQIDRANRVGWIVLNRPGQINAINPALRREVTQALALLDADPDVGAIVIRGAGRRGFCAGADIKSQSDATSLPTLRAEMTPSWIEALDRVRKPVIAAIHGYCLGGGLEISLACDMRVASPNAVFGLPETGLGLIPGGGGTQRLPRIVGLGRALDLLLTGDRIDAAEAHRIGLVSRLSANDDSLLDEVQALAERIASKPPAASAYAKEAARDGLELDLRAGLKLEKDLFVLLMSTEDRREAAAAFKEKRQPVFTGR</sequence>
<dbReference type="AlphaFoldDB" id="B0T5M5"/>
<dbReference type="Pfam" id="PF00378">
    <property type="entry name" value="ECH_1"/>
    <property type="match status" value="1"/>
</dbReference>
<evidence type="ECO:0000256" key="1">
    <source>
        <dbReference type="ARBA" id="ARBA00005254"/>
    </source>
</evidence>
<evidence type="ECO:0000256" key="2">
    <source>
        <dbReference type="ARBA" id="ARBA00023239"/>
    </source>
</evidence>
<dbReference type="Gene3D" id="1.10.12.10">
    <property type="entry name" value="Lyase 2-enoyl-coa Hydratase, Chain A, domain 2"/>
    <property type="match status" value="1"/>
</dbReference>
<dbReference type="EMBL" id="CP000927">
    <property type="protein sequence ID" value="ABZ71033.1"/>
    <property type="molecule type" value="Genomic_DNA"/>
</dbReference>
<gene>
    <name evidence="4" type="ordered locus">Caul_1904</name>
</gene>
<dbReference type="STRING" id="366602.Caul_1904"/>
<reference evidence="4" key="1">
    <citation type="submission" date="2008-01" db="EMBL/GenBank/DDBJ databases">
        <title>Complete sequence of chromosome of Caulobacter sp. K31.</title>
        <authorList>
            <consortium name="US DOE Joint Genome Institute"/>
            <person name="Copeland A."/>
            <person name="Lucas S."/>
            <person name="Lapidus A."/>
            <person name="Barry K."/>
            <person name="Glavina del Rio T."/>
            <person name="Dalin E."/>
            <person name="Tice H."/>
            <person name="Pitluck S."/>
            <person name="Bruce D."/>
            <person name="Goodwin L."/>
            <person name="Thompson L.S."/>
            <person name="Brettin T."/>
            <person name="Detter J.C."/>
            <person name="Han C."/>
            <person name="Schmutz J."/>
            <person name="Larimer F."/>
            <person name="Land M."/>
            <person name="Hauser L."/>
            <person name="Kyrpides N."/>
            <person name="Kim E."/>
            <person name="Stephens C."/>
            <person name="Richardson P."/>
        </authorList>
    </citation>
    <scope>NUCLEOTIDE SEQUENCE [LARGE SCALE GENOMIC DNA]</scope>
    <source>
        <strain evidence="4">K31</strain>
    </source>
</reference>
<dbReference type="InterPro" id="IPR018376">
    <property type="entry name" value="Enoyl-CoA_hyd/isom_CS"/>
</dbReference>
<dbReference type="InterPro" id="IPR014748">
    <property type="entry name" value="Enoyl-CoA_hydra_C"/>
</dbReference>
<dbReference type="GO" id="GO:0006635">
    <property type="term" value="P:fatty acid beta-oxidation"/>
    <property type="evidence" value="ECO:0007669"/>
    <property type="project" value="TreeGrafter"/>
</dbReference>
<dbReference type="FunFam" id="1.10.12.10:FF:000001">
    <property type="entry name" value="Probable enoyl-CoA hydratase, mitochondrial"/>
    <property type="match status" value="1"/>
</dbReference>
<dbReference type="InterPro" id="IPR029045">
    <property type="entry name" value="ClpP/crotonase-like_dom_sf"/>
</dbReference>
<dbReference type="GO" id="GO:0016836">
    <property type="term" value="F:hydro-lyase activity"/>
    <property type="evidence" value="ECO:0007669"/>
    <property type="project" value="UniProtKB-ARBA"/>
</dbReference>
<dbReference type="PANTHER" id="PTHR11941:SF54">
    <property type="entry name" value="ENOYL-COA HYDRATASE, MITOCHONDRIAL"/>
    <property type="match status" value="1"/>
</dbReference>
<keyword evidence="2" id="KW-0456">Lyase</keyword>
<dbReference type="KEGG" id="cak:Caul_1904"/>
<dbReference type="FunFam" id="3.90.226.10:FF:000009">
    <property type="entry name" value="Carnitinyl-CoA dehydratase"/>
    <property type="match status" value="1"/>
</dbReference>
<comment type="similarity">
    <text evidence="1 3">Belongs to the enoyl-CoA hydratase/isomerase family.</text>
</comment>
<dbReference type="PROSITE" id="PS00166">
    <property type="entry name" value="ENOYL_COA_HYDRATASE"/>
    <property type="match status" value="1"/>
</dbReference>
<organism evidence="4">
    <name type="scientific">Caulobacter sp. (strain K31)</name>
    <dbReference type="NCBI Taxonomy" id="366602"/>
    <lineage>
        <taxon>Bacteria</taxon>
        <taxon>Pseudomonadati</taxon>
        <taxon>Pseudomonadota</taxon>
        <taxon>Alphaproteobacteria</taxon>
        <taxon>Caulobacterales</taxon>
        <taxon>Caulobacteraceae</taxon>
        <taxon>Caulobacter</taxon>
    </lineage>
</organism>
<accession>B0T5M5</accession>
<name>B0T5M5_CAUSK</name>
<dbReference type="HOGENOM" id="CLU_009834_7_6_5"/>
<proteinExistence type="inferred from homology"/>
<dbReference type="eggNOG" id="COG1024">
    <property type="taxonomic scope" value="Bacteria"/>
</dbReference>